<proteinExistence type="predicted"/>
<name>T0ZFD1_9ZZZZ</name>
<accession>T0ZFD1</accession>
<comment type="caution">
    <text evidence="1">The sequence shown here is derived from an EMBL/GenBank/DDBJ whole genome shotgun (WGS) entry which is preliminary data.</text>
</comment>
<sequence length="88" mass="10088">MPEVDEDSCYRAMDFLLEGEEELAKAVYFSTAELLDLSVDLIFFDGSSTYWETDQEDPDQVDEAGEVVQLGFRQYGHSKDHRPTCLRS</sequence>
<gene>
    <name evidence="1" type="ORF">B2A_14954</name>
</gene>
<protein>
    <submittedName>
        <fullName evidence="1">Transposase</fullName>
    </submittedName>
</protein>
<dbReference type="AlphaFoldDB" id="T0ZFD1"/>
<reference evidence="1" key="2">
    <citation type="journal article" date="2014" name="ISME J.">
        <title>Microbial stratification in low pH oxic and suboxic macroscopic growths along an acid mine drainage.</title>
        <authorList>
            <person name="Mendez-Garcia C."/>
            <person name="Mesa V."/>
            <person name="Sprenger R.R."/>
            <person name="Richter M."/>
            <person name="Diez M.S."/>
            <person name="Solano J."/>
            <person name="Bargiela R."/>
            <person name="Golyshina O.V."/>
            <person name="Manteca A."/>
            <person name="Ramos J.L."/>
            <person name="Gallego J.R."/>
            <person name="Llorente I."/>
            <person name="Martins Dos Santos V.A."/>
            <person name="Jensen O.N."/>
            <person name="Pelaez A.I."/>
            <person name="Sanchez J."/>
            <person name="Ferrer M."/>
        </authorList>
    </citation>
    <scope>NUCLEOTIDE SEQUENCE</scope>
</reference>
<reference evidence="1" key="1">
    <citation type="submission" date="2013-08" db="EMBL/GenBank/DDBJ databases">
        <authorList>
            <person name="Mendez C."/>
            <person name="Richter M."/>
            <person name="Ferrer M."/>
            <person name="Sanchez J."/>
        </authorList>
    </citation>
    <scope>NUCLEOTIDE SEQUENCE</scope>
</reference>
<evidence type="ECO:0000313" key="1">
    <source>
        <dbReference type="EMBL" id="EQD28410.1"/>
    </source>
</evidence>
<organism evidence="1">
    <name type="scientific">mine drainage metagenome</name>
    <dbReference type="NCBI Taxonomy" id="410659"/>
    <lineage>
        <taxon>unclassified sequences</taxon>
        <taxon>metagenomes</taxon>
        <taxon>ecological metagenomes</taxon>
    </lineage>
</organism>
<dbReference type="EMBL" id="AUZZ01010882">
    <property type="protein sequence ID" value="EQD28410.1"/>
    <property type="molecule type" value="Genomic_DNA"/>
</dbReference>